<dbReference type="AlphaFoldDB" id="A0AAD8Y2U2"/>
<dbReference type="EMBL" id="JATAAI010000022">
    <property type="protein sequence ID" value="KAK1738154.1"/>
    <property type="molecule type" value="Genomic_DNA"/>
</dbReference>
<evidence type="ECO:0000259" key="2">
    <source>
        <dbReference type="Pfam" id="PF09353"/>
    </source>
</evidence>
<dbReference type="PANTHER" id="PTHR35509:SF4">
    <property type="entry name" value="DUF1995 DOMAIN-CONTAINING PROTEIN"/>
    <property type="match status" value="1"/>
</dbReference>
<evidence type="ECO:0000313" key="3">
    <source>
        <dbReference type="EMBL" id="KAK1738154.1"/>
    </source>
</evidence>
<feature type="domain" description="DUF1995" evidence="2">
    <location>
        <begin position="26"/>
        <end position="245"/>
    </location>
</feature>
<gene>
    <name evidence="3" type="ORF">QTG54_011448</name>
</gene>
<keyword evidence="4" id="KW-1185">Reference proteome</keyword>
<feature type="signal peptide" evidence="1">
    <location>
        <begin position="1"/>
        <end position="23"/>
    </location>
</feature>
<feature type="chain" id="PRO_5042169581" description="DUF1995 domain-containing protein" evidence="1">
    <location>
        <begin position="24"/>
        <end position="275"/>
    </location>
</feature>
<organism evidence="3 4">
    <name type="scientific">Skeletonema marinoi</name>
    <dbReference type="NCBI Taxonomy" id="267567"/>
    <lineage>
        <taxon>Eukaryota</taxon>
        <taxon>Sar</taxon>
        <taxon>Stramenopiles</taxon>
        <taxon>Ochrophyta</taxon>
        <taxon>Bacillariophyta</taxon>
        <taxon>Coscinodiscophyceae</taxon>
        <taxon>Thalassiosirophycidae</taxon>
        <taxon>Thalassiosirales</taxon>
        <taxon>Skeletonemataceae</taxon>
        <taxon>Skeletonema</taxon>
        <taxon>Skeletonema marinoi-dohrnii complex</taxon>
    </lineage>
</organism>
<name>A0AAD8Y2U2_9STRA</name>
<dbReference type="Proteomes" id="UP001224775">
    <property type="component" value="Unassembled WGS sequence"/>
</dbReference>
<evidence type="ECO:0000313" key="4">
    <source>
        <dbReference type="Proteomes" id="UP001224775"/>
    </source>
</evidence>
<dbReference type="Pfam" id="PF09353">
    <property type="entry name" value="DUF1995"/>
    <property type="match status" value="1"/>
</dbReference>
<protein>
    <recommendedName>
        <fullName evidence="2">DUF1995 domain-containing protein</fullName>
    </recommendedName>
</protein>
<keyword evidence="1" id="KW-0732">Signal</keyword>
<reference evidence="3" key="1">
    <citation type="submission" date="2023-06" db="EMBL/GenBank/DDBJ databases">
        <title>Survivors Of The Sea: Transcriptome response of Skeletonema marinoi to long-term dormancy.</title>
        <authorList>
            <person name="Pinder M.I.M."/>
            <person name="Kourtchenko O."/>
            <person name="Robertson E.K."/>
            <person name="Larsson T."/>
            <person name="Maumus F."/>
            <person name="Osuna-Cruz C.M."/>
            <person name="Vancaester E."/>
            <person name="Stenow R."/>
            <person name="Vandepoele K."/>
            <person name="Ploug H."/>
            <person name="Bruchert V."/>
            <person name="Godhe A."/>
            <person name="Topel M."/>
        </authorList>
    </citation>
    <scope>NUCLEOTIDE SEQUENCE</scope>
    <source>
        <strain evidence="3">R05AC</strain>
    </source>
</reference>
<proteinExistence type="predicted"/>
<evidence type="ECO:0000256" key="1">
    <source>
        <dbReference type="SAM" id="SignalP"/>
    </source>
</evidence>
<accession>A0AAD8Y2U2</accession>
<dbReference type="PANTHER" id="PTHR35509">
    <property type="entry name" value="DOMAIN PROTEIN, PUTATIVE (DUF1995)-RELATED"/>
    <property type="match status" value="1"/>
</dbReference>
<comment type="caution">
    <text evidence="3">The sequence shown here is derived from an EMBL/GenBank/DDBJ whole genome shotgun (WGS) entry which is preliminary data.</text>
</comment>
<dbReference type="InterPro" id="IPR018962">
    <property type="entry name" value="DUF1995"/>
</dbReference>
<sequence length="275" mass="31165">MLHSSATRRIITCSLLLVGVCQALIPATPGEQTRRAIVSTRDTISKIREANKPPRIYVDYLIPLPPATSDADIDPWPGGLAQQYPYAEDIVREILAGVVEDSIPEKCSSQVISASDCCGLFIQESPNSPELDVAALLFPSPDQFENMKEIEQMVGDKRTLLIFNRQYTRAADFGFFKKGGSQKFLDKFEWAFAFQEIACRGEDVKLIFEQAVGWNAAVIDENGKEIDVMDEKWDVTERPDYLELEKKINEVIPEPLWMRKMQEVSEKGLKFQRKQ</sequence>
<dbReference type="InterPro" id="IPR053021">
    <property type="entry name" value="Chloroplast_ADK"/>
</dbReference>